<dbReference type="PANTHER" id="PTHR45586">
    <property type="entry name" value="TPR REPEAT-CONTAINING PROTEIN PA4667"/>
    <property type="match status" value="1"/>
</dbReference>
<dbReference type="SUPFAM" id="SSF48452">
    <property type="entry name" value="TPR-like"/>
    <property type="match status" value="4"/>
</dbReference>
<dbReference type="Pfam" id="PF13529">
    <property type="entry name" value="Peptidase_C39_2"/>
    <property type="match status" value="1"/>
</dbReference>
<dbReference type="Pfam" id="PF13181">
    <property type="entry name" value="TPR_8"/>
    <property type="match status" value="1"/>
</dbReference>
<keyword evidence="4" id="KW-0175">Coiled coil</keyword>
<dbReference type="PANTHER" id="PTHR45586:SF1">
    <property type="entry name" value="LIPOPOLYSACCHARIDE ASSEMBLY PROTEIN B"/>
    <property type="match status" value="1"/>
</dbReference>
<dbReference type="Gene3D" id="3.90.70.10">
    <property type="entry name" value="Cysteine proteinases"/>
    <property type="match status" value="1"/>
</dbReference>
<keyword evidence="1" id="KW-0677">Repeat</keyword>
<dbReference type="InterPro" id="IPR011990">
    <property type="entry name" value="TPR-like_helical_dom_sf"/>
</dbReference>
<evidence type="ECO:0000313" key="6">
    <source>
        <dbReference type="EMBL" id="OCA92193.1"/>
    </source>
</evidence>
<sequence length="1315" mass="152318">MNIVVTKPSDIKMVSDLIQLIKQLWTLKSYKVLQEWLAQIETEEEYYRLIRLADAGGMYRYSDFLATAANKRFQSIRTFSWSCYRLLEQGRSLEAETKMKQRLFDEGEESLTADEKKPAYLLLVKALCQLYRYQEAADYIRLIQEAGAVLSPDQLADFYLETNDWEQAEQEVKKGLDLSFSERGDVSWIVYADLLSRQGHHEEALRVLQKGAEAFPQCPVFQLEQMRGFRLTDNFQAILDHADQWNKENPFHTNVDYFIYLKAEALYKLEQWSELEQWILENKAVLKKTALGGRTIDQTGSYREIAIEPIRQKLNYCVPATLSMMLQTVGKEISQDEIAEHIFDVTGSKLMTAIDYMASLGFSSAFFKGTIQLYKYFIDAGCPVMLDLLIENNSHVQLVVGYDDRLGVLLVQDPNELETLFIPYEEVAQTYRLKEQLSIVFVLEEQKGLLERLNPQTHEFFQEIFMYLEEMEKDAEGTVTDFLAYLIEKEEEVFSSIIGLTMIEHVKVKPYLNKWIDHVKKRFGEEDEEIQLIIAHSYYMHDETGKEFQQVMDQVKRKNAYAHFLLGIVGYQNDQPERAIFHLKRSLEKDPFQPSAYAYLARCCTELSQFQLAQHWSFVALEQAEKDEFTRSTHALILLESGANQEALSEFEKLSKDYPNDHYYVYEVGRCYMEMDDSRAITWFKRALEMNPAVPYPYLRIAEIRMNEEKWERAEAYLQTGSEEVPKEETGIIWLYIGHTRMGREQYSHAEEAYKRAAELDPNGDLLAVVYEAQSIIQQGDWQRAKTVIRSYGQPSEHPDIYVRAGAMMIEEAEADSEKELGLCFMEEGLLKGAELEEHVSLYVEYVEGTPFIHRALAFLQRLRVQYSLSDLYCYEAIFQEQLENLTLAETLLLQAVEMDTQSTFPHYRLGKLYRSVEKTNLAEQHLFKCLELDPDFTAAHDELASLYEELGETEKVKKYRFRVLEAMPQACDMKEFAALMSSPAEREKLKNHLEHLRGMIDEQWRLGALSEVLETEEAILLLEQEEAVELKAKLAELYSENGQVKEALMLITALIQAEPDNKSLYESWMKILYSSKKLLKIERLIQKMGLSSEDAAVVYRNSGDALVPYAEKLEEEKQGLWKKITGGLKTVGLISVIIALYEKAIELDPDHHESYDRLALFYIEREVTDEAWKVLKRYLDVHDDDHLRFKAAAAALSYGAETGKEQYTKEAQEQLLLLKKRHPSDGDAREMLADSFLLLGQLEEALKEYEALIEKAPYKVEGYVGRILAYAELDQTEKAKQCTGQLPKEMQERVWNQLEELADDHPALHGIVNK</sequence>
<protein>
    <recommendedName>
        <fullName evidence="5">Peptidase C39-like domain-containing protein</fullName>
    </recommendedName>
</protein>
<feature type="domain" description="Peptidase C39-like" evidence="5">
    <location>
        <begin position="307"/>
        <end position="415"/>
    </location>
</feature>
<proteinExistence type="predicted"/>
<comment type="caution">
    <text evidence="6">The sequence shown here is derived from an EMBL/GenBank/DDBJ whole genome shotgun (WGS) entry which is preliminary data.</text>
</comment>
<feature type="coiled-coil region" evidence="4">
    <location>
        <begin position="1021"/>
        <end position="1048"/>
    </location>
</feature>
<evidence type="ECO:0000256" key="3">
    <source>
        <dbReference type="PROSITE-ProRule" id="PRU00339"/>
    </source>
</evidence>
<evidence type="ECO:0000256" key="1">
    <source>
        <dbReference type="ARBA" id="ARBA00022737"/>
    </source>
</evidence>
<dbReference type="Proteomes" id="UP000092578">
    <property type="component" value="Unassembled WGS sequence"/>
</dbReference>
<name>A0A1B9B7Z6_9BACI</name>
<keyword evidence="7" id="KW-1185">Reference proteome</keyword>
<gene>
    <name evidence="6" type="ORF">A8F95_00210</name>
</gene>
<dbReference type="SMART" id="SM00028">
    <property type="entry name" value="TPR"/>
    <property type="match status" value="10"/>
</dbReference>
<evidence type="ECO:0000256" key="4">
    <source>
        <dbReference type="SAM" id="Coils"/>
    </source>
</evidence>
<reference evidence="7" key="1">
    <citation type="submission" date="2016-05" db="EMBL/GenBank/DDBJ databases">
        <authorList>
            <person name="Liu B."/>
            <person name="Wang J."/>
            <person name="Zhu Y."/>
            <person name="Liu G."/>
            <person name="Chen Q."/>
            <person name="Chen Z."/>
            <person name="Lan J."/>
            <person name="Che J."/>
            <person name="Ge C."/>
            <person name="Shi H."/>
            <person name="Pan Z."/>
            <person name="Liu X."/>
        </authorList>
    </citation>
    <scope>NUCLEOTIDE SEQUENCE [LARGE SCALE GENOMIC DNA]</scope>
    <source>
        <strain evidence="7">FJAT-27215</strain>
    </source>
</reference>
<feature type="repeat" description="TPR" evidence="3">
    <location>
        <begin position="1029"/>
        <end position="1062"/>
    </location>
</feature>
<organism evidence="6 7">
    <name type="scientific">Pseudobacillus wudalianchiensis</name>
    <dbReference type="NCBI Taxonomy" id="1743143"/>
    <lineage>
        <taxon>Bacteria</taxon>
        <taxon>Bacillati</taxon>
        <taxon>Bacillota</taxon>
        <taxon>Bacilli</taxon>
        <taxon>Bacillales</taxon>
        <taxon>Bacillaceae</taxon>
        <taxon>Pseudobacillus</taxon>
    </lineage>
</organism>
<dbReference type="InterPro" id="IPR039564">
    <property type="entry name" value="Peptidase_C39-like"/>
</dbReference>
<feature type="repeat" description="TPR" evidence="3">
    <location>
        <begin position="731"/>
        <end position="764"/>
    </location>
</feature>
<evidence type="ECO:0000259" key="5">
    <source>
        <dbReference type="Pfam" id="PF13529"/>
    </source>
</evidence>
<accession>A0A1B9B7Z6</accession>
<dbReference type="RefSeq" id="WP_065408722.1">
    <property type="nucleotide sequence ID" value="NZ_MAYT01000001.1"/>
</dbReference>
<dbReference type="InterPro" id="IPR019734">
    <property type="entry name" value="TPR_rpt"/>
</dbReference>
<dbReference type="EMBL" id="MAYT01000001">
    <property type="protein sequence ID" value="OCA92193.1"/>
    <property type="molecule type" value="Genomic_DNA"/>
</dbReference>
<dbReference type="PROSITE" id="PS50005">
    <property type="entry name" value="TPR"/>
    <property type="match status" value="3"/>
</dbReference>
<evidence type="ECO:0000313" key="7">
    <source>
        <dbReference type="Proteomes" id="UP000092578"/>
    </source>
</evidence>
<dbReference type="Gene3D" id="1.25.40.10">
    <property type="entry name" value="Tetratricopeptide repeat domain"/>
    <property type="match status" value="4"/>
</dbReference>
<evidence type="ECO:0000256" key="2">
    <source>
        <dbReference type="ARBA" id="ARBA00022803"/>
    </source>
</evidence>
<dbReference type="InterPro" id="IPR051012">
    <property type="entry name" value="CellSynth/LPSAsmb/PSIAsmb"/>
</dbReference>
<keyword evidence="2 3" id="KW-0802">TPR repeat</keyword>
<dbReference type="Pfam" id="PF13432">
    <property type="entry name" value="TPR_16"/>
    <property type="match status" value="1"/>
</dbReference>
<feature type="repeat" description="TPR" evidence="3">
    <location>
        <begin position="904"/>
        <end position="937"/>
    </location>
</feature>